<evidence type="ECO:0000313" key="3">
    <source>
        <dbReference type="Proteomes" id="UP000249453"/>
    </source>
</evidence>
<name>A0A364K077_9HYPH</name>
<keyword evidence="3" id="KW-1185">Reference proteome</keyword>
<gene>
    <name evidence="2" type="ORF">C7374_101697</name>
</gene>
<feature type="transmembrane region" description="Helical" evidence="1">
    <location>
        <begin position="15"/>
        <end position="36"/>
    </location>
</feature>
<sequence length="131" mass="13728">MNSWSETVLASEATWLWFSKIVGAVAGSAVSLAYVLPRGKREAAIRFAVGLICGLIFGGAAGVKIAEFLSLDHTLGRAELMLMGSAAASLAAWSALGILKRFADRAKNAALPGILAEAEILPEERSRNGRG</sequence>
<protein>
    <submittedName>
        <fullName evidence="2">Uncharacterized protein</fullName>
    </submittedName>
</protein>
<dbReference type="AlphaFoldDB" id="A0A364K077"/>
<evidence type="ECO:0000313" key="2">
    <source>
        <dbReference type="EMBL" id="RAK34363.1"/>
    </source>
</evidence>
<keyword evidence="1" id="KW-0472">Membrane</keyword>
<comment type="caution">
    <text evidence="2">The sequence shown here is derived from an EMBL/GenBank/DDBJ whole genome shotgun (WGS) entry which is preliminary data.</text>
</comment>
<organism evidence="2 3">
    <name type="scientific">Falsochrobactrum ovis</name>
    <dbReference type="NCBI Taxonomy" id="1293442"/>
    <lineage>
        <taxon>Bacteria</taxon>
        <taxon>Pseudomonadati</taxon>
        <taxon>Pseudomonadota</taxon>
        <taxon>Alphaproteobacteria</taxon>
        <taxon>Hyphomicrobiales</taxon>
        <taxon>Brucellaceae</taxon>
        <taxon>Falsochrobactrum</taxon>
    </lineage>
</organism>
<evidence type="ECO:0000256" key="1">
    <source>
        <dbReference type="SAM" id="Phobius"/>
    </source>
</evidence>
<feature type="transmembrane region" description="Helical" evidence="1">
    <location>
        <begin position="80"/>
        <end position="99"/>
    </location>
</feature>
<feature type="transmembrane region" description="Helical" evidence="1">
    <location>
        <begin position="43"/>
        <end position="60"/>
    </location>
</feature>
<reference evidence="2 3" key="1">
    <citation type="submission" date="2018-06" db="EMBL/GenBank/DDBJ databases">
        <title>Genomic Encyclopedia of Type Strains, Phase IV (KMG-IV): sequencing the most valuable type-strain genomes for metagenomic binning, comparative biology and taxonomic classification.</title>
        <authorList>
            <person name="Goeker M."/>
        </authorList>
    </citation>
    <scope>NUCLEOTIDE SEQUENCE [LARGE SCALE GENOMIC DNA]</scope>
    <source>
        <strain evidence="2 3">DSM 26720</strain>
    </source>
</reference>
<dbReference type="OrthoDB" id="7906947at2"/>
<accession>A0A364K077</accession>
<keyword evidence="1" id="KW-0812">Transmembrane</keyword>
<dbReference type="RefSeq" id="WP_111574184.1">
    <property type="nucleotide sequence ID" value="NZ_JBHEEY010000001.1"/>
</dbReference>
<dbReference type="EMBL" id="QLMK01000001">
    <property type="protein sequence ID" value="RAK34363.1"/>
    <property type="molecule type" value="Genomic_DNA"/>
</dbReference>
<dbReference type="Pfam" id="PF19602">
    <property type="entry name" value="DUF6107"/>
    <property type="match status" value="1"/>
</dbReference>
<dbReference type="InterPro" id="IPR046089">
    <property type="entry name" value="DUF6107"/>
</dbReference>
<proteinExistence type="predicted"/>
<dbReference type="Proteomes" id="UP000249453">
    <property type="component" value="Unassembled WGS sequence"/>
</dbReference>
<keyword evidence="1" id="KW-1133">Transmembrane helix</keyword>